<dbReference type="GO" id="GO:0005524">
    <property type="term" value="F:ATP binding"/>
    <property type="evidence" value="ECO:0007669"/>
    <property type="project" value="UniProtKB-KW"/>
</dbReference>
<sequence length="708" mass="76728">MDGPAKPQIRRKPVAASQALPVRSPAPKLPGHRGGLREYTVDQLSVQTTGLTINSSATNLAETPAVHSHVIPMSPSEKSPAWTNKLGPAGTQGLQTRDGASSASLNSKPLPTVPDDKQQENGPPLPPRIRTPQPEGSSKGKSPILSPHRSPSFDPVLNRSSALGPSENPPPYSLLNPHTVPRPAIQTLRPPSPSPSSASSRPTTPTPTTPSTSASTSKWSSALSSTKDLALSILPQNYTTTKHHTVLLHGNPLIIYRGPATSLSITIFSSPKYPLPSPHQRVLYLQPRGFSGDTGTKIKTLMRTYEDWINVTPAHRASLQDVDPATVKRWEKDIARTQKRLSKAFKPEKCHVVRETHVIRIPAAAEDGYFRVVVCHKEEGQKRKPICSGPLVRIASLSTDSSVFRGAKLRTLPLEAGLSVASMMATGYVNTVAGPAMEVVQNKIDQIRPGFVQTVYDTALADTVDEQEQAMREAAYAAYQTENGEGVDVIGSDDGPEKPFPVRFSGKVVQGTGRWSERLGIPTANLGDVAENVRNHLKGVYFGWASIRDASGVEQDWHESVIFVGPNPFAPPSVVAKNAIAVHILHNFEGEESFYGAKMQLVIMGFLRPMQLPGTPVEEMLDAISQDLWLTMASLGRDNWGPHAVTERVKALPVTTRTMSGLSERMLATKERVQTKIDRIPAHLLGVRTTGAEVRDAIHGNGGYWVAR</sequence>
<evidence type="ECO:0000256" key="7">
    <source>
        <dbReference type="ARBA" id="ARBA00022643"/>
    </source>
</evidence>
<dbReference type="GO" id="GO:0008531">
    <property type="term" value="F:riboflavin kinase activity"/>
    <property type="evidence" value="ECO:0007669"/>
    <property type="project" value="UniProtKB-EC"/>
</dbReference>
<dbReference type="InterPro" id="IPR015865">
    <property type="entry name" value="Riboflavin_kinase_bac/euk"/>
</dbReference>
<protein>
    <recommendedName>
        <fullName evidence="5">Riboflavin kinase</fullName>
        <ecNumber evidence="4">2.7.1.26</ecNumber>
    </recommendedName>
    <alternativeName>
        <fullName evidence="12">Flavin mononucleotide kinase 1</fullName>
    </alternativeName>
</protein>
<keyword evidence="9" id="KW-0547">Nucleotide-binding</keyword>
<dbReference type="Gene3D" id="2.40.30.30">
    <property type="entry name" value="Riboflavin kinase-like"/>
    <property type="match status" value="1"/>
</dbReference>
<name>A0A420YIQ7_9PEZI</name>
<keyword evidence="11" id="KW-0067">ATP-binding</keyword>
<feature type="domain" description="Riboflavin kinase" evidence="15">
    <location>
        <begin position="497"/>
        <end position="636"/>
    </location>
</feature>
<gene>
    <name evidence="16" type="ORF">DL546_004277</name>
</gene>
<dbReference type="InterPro" id="IPR023465">
    <property type="entry name" value="Riboflavin_kinase_dom_sf"/>
</dbReference>
<evidence type="ECO:0000256" key="10">
    <source>
        <dbReference type="ARBA" id="ARBA00022777"/>
    </source>
</evidence>
<evidence type="ECO:0000256" key="1">
    <source>
        <dbReference type="ARBA" id="ARBA00003572"/>
    </source>
</evidence>
<dbReference type="EC" id="2.7.1.26" evidence="4"/>
<comment type="pathway">
    <text evidence="2">Cofactor biosynthesis; FMN biosynthesis; FMN from riboflavin (ATP route): step 1/1.</text>
</comment>
<keyword evidence="7" id="KW-0288">FMN</keyword>
<dbReference type="SUPFAM" id="SSF82114">
    <property type="entry name" value="Riboflavin kinase-like"/>
    <property type="match status" value="1"/>
</dbReference>
<evidence type="ECO:0000256" key="12">
    <source>
        <dbReference type="ARBA" id="ARBA00029960"/>
    </source>
</evidence>
<dbReference type="Pfam" id="PF01687">
    <property type="entry name" value="Flavokinase"/>
    <property type="match status" value="1"/>
</dbReference>
<evidence type="ECO:0000256" key="9">
    <source>
        <dbReference type="ARBA" id="ARBA00022741"/>
    </source>
</evidence>
<proteinExistence type="inferred from homology"/>
<feature type="compositionally biased region" description="Low complexity" evidence="14">
    <location>
        <begin position="209"/>
        <end position="220"/>
    </location>
</feature>
<dbReference type="SMART" id="SM00904">
    <property type="entry name" value="Flavokinase"/>
    <property type="match status" value="1"/>
</dbReference>
<evidence type="ECO:0000259" key="15">
    <source>
        <dbReference type="SMART" id="SM00904"/>
    </source>
</evidence>
<organism evidence="16 17">
    <name type="scientific">Coniochaeta pulveracea</name>
    <dbReference type="NCBI Taxonomy" id="177199"/>
    <lineage>
        <taxon>Eukaryota</taxon>
        <taxon>Fungi</taxon>
        <taxon>Dikarya</taxon>
        <taxon>Ascomycota</taxon>
        <taxon>Pezizomycotina</taxon>
        <taxon>Sordariomycetes</taxon>
        <taxon>Sordariomycetidae</taxon>
        <taxon>Coniochaetales</taxon>
        <taxon>Coniochaetaceae</taxon>
        <taxon>Coniochaeta</taxon>
    </lineage>
</organism>
<dbReference type="PANTHER" id="PTHR22749">
    <property type="entry name" value="RIBOFLAVIN KINASE/FMN ADENYLYLTRANSFERASE"/>
    <property type="match status" value="1"/>
</dbReference>
<evidence type="ECO:0000256" key="11">
    <source>
        <dbReference type="ARBA" id="ARBA00022840"/>
    </source>
</evidence>
<evidence type="ECO:0000256" key="4">
    <source>
        <dbReference type="ARBA" id="ARBA00012105"/>
    </source>
</evidence>
<keyword evidence="8" id="KW-0808">Transferase</keyword>
<dbReference type="Proteomes" id="UP000275385">
    <property type="component" value="Unassembled WGS sequence"/>
</dbReference>
<dbReference type="STRING" id="177199.A0A420YIQ7"/>
<evidence type="ECO:0000256" key="13">
    <source>
        <dbReference type="ARBA" id="ARBA00047880"/>
    </source>
</evidence>
<evidence type="ECO:0000256" key="2">
    <source>
        <dbReference type="ARBA" id="ARBA00005201"/>
    </source>
</evidence>
<dbReference type="InterPro" id="IPR023468">
    <property type="entry name" value="Riboflavin_kinase"/>
</dbReference>
<keyword evidence="17" id="KW-1185">Reference proteome</keyword>
<evidence type="ECO:0000313" key="17">
    <source>
        <dbReference type="Proteomes" id="UP000275385"/>
    </source>
</evidence>
<comment type="function">
    <text evidence="1">Catalyzes the phosphorylation of riboflavin (vitamin B2) to form flavin mononucleotide (FMN) coenzyme.</text>
</comment>
<evidence type="ECO:0000256" key="5">
    <source>
        <dbReference type="ARBA" id="ARBA00017394"/>
    </source>
</evidence>
<evidence type="ECO:0000256" key="3">
    <source>
        <dbReference type="ARBA" id="ARBA00010108"/>
    </source>
</evidence>
<feature type="region of interest" description="Disordered" evidence="14">
    <location>
        <begin position="1"/>
        <end position="36"/>
    </location>
</feature>
<evidence type="ECO:0000256" key="8">
    <source>
        <dbReference type="ARBA" id="ARBA00022679"/>
    </source>
</evidence>
<dbReference type="GO" id="GO:0009231">
    <property type="term" value="P:riboflavin biosynthetic process"/>
    <property type="evidence" value="ECO:0007669"/>
    <property type="project" value="InterPro"/>
</dbReference>
<keyword evidence="10" id="KW-0418">Kinase</keyword>
<comment type="similarity">
    <text evidence="3">Belongs to the flavokinase family.</text>
</comment>
<dbReference type="GO" id="GO:0005739">
    <property type="term" value="C:mitochondrion"/>
    <property type="evidence" value="ECO:0007669"/>
    <property type="project" value="TreeGrafter"/>
</dbReference>
<evidence type="ECO:0000256" key="14">
    <source>
        <dbReference type="SAM" id="MobiDB-lite"/>
    </source>
</evidence>
<dbReference type="GO" id="GO:0009398">
    <property type="term" value="P:FMN biosynthetic process"/>
    <property type="evidence" value="ECO:0007669"/>
    <property type="project" value="UniProtKB-UniPathway"/>
</dbReference>
<dbReference type="OrthoDB" id="276388at2759"/>
<evidence type="ECO:0000256" key="6">
    <source>
        <dbReference type="ARBA" id="ARBA00022630"/>
    </source>
</evidence>
<dbReference type="AlphaFoldDB" id="A0A420YIQ7"/>
<keyword evidence="6" id="KW-0285">Flavoprotein</keyword>
<feature type="compositionally biased region" description="Polar residues" evidence="14">
    <location>
        <begin position="92"/>
        <end position="109"/>
    </location>
</feature>
<comment type="catalytic activity">
    <reaction evidence="13">
        <text>riboflavin + ATP = FMN + ADP + H(+)</text>
        <dbReference type="Rhea" id="RHEA:14357"/>
        <dbReference type="ChEBI" id="CHEBI:15378"/>
        <dbReference type="ChEBI" id="CHEBI:30616"/>
        <dbReference type="ChEBI" id="CHEBI:57986"/>
        <dbReference type="ChEBI" id="CHEBI:58210"/>
        <dbReference type="ChEBI" id="CHEBI:456216"/>
        <dbReference type="EC" id="2.7.1.26"/>
    </reaction>
</comment>
<evidence type="ECO:0000313" key="16">
    <source>
        <dbReference type="EMBL" id="RKU47750.1"/>
    </source>
</evidence>
<dbReference type="EMBL" id="QVQW01000007">
    <property type="protein sequence ID" value="RKU47750.1"/>
    <property type="molecule type" value="Genomic_DNA"/>
</dbReference>
<dbReference type="UniPathway" id="UPA00276">
    <property type="reaction ID" value="UER00406"/>
</dbReference>
<comment type="caution">
    <text evidence="16">The sequence shown here is derived from an EMBL/GenBank/DDBJ whole genome shotgun (WGS) entry which is preliminary data.</text>
</comment>
<reference evidence="16 17" key="1">
    <citation type="submission" date="2018-08" db="EMBL/GenBank/DDBJ databases">
        <title>Draft genome of the lignicolous fungus Coniochaeta pulveracea.</title>
        <authorList>
            <person name="Borstlap C.J."/>
            <person name="De Witt R.N."/>
            <person name="Botha A."/>
            <person name="Volschenk H."/>
        </authorList>
    </citation>
    <scope>NUCLEOTIDE SEQUENCE [LARGE SCALE GENOMIC DNA]</scope>
    <source>
        <strain evidence="16 17">CAB683</strain>
    </source>
</reference>
<accession>A0A420YIQ7</accession>
<dbReference type="PANTHER" id="PTHR22749:SF6">
    <property type="entry name" value="RIBOFLAVIN KINASE"/>
    <property type="match status" value="1"/>
</dbReference>
<feature type="region of interest" description="Disordered" evidence="14">
    <location>
        <begin position="64"/>
        <end position="220"/>
    </location>
</feature>